<keyword evidence="1" id="KW-1133">Transmembrane helix</keyword>
<evidence type="ECO:0000313" key="4">
    <source>
        <dbReference type="Proteomes" id="UP000806522"/>
    </source>
</evidence>
<feature type="domain" description="Glycosyl transferase family 1" evidence="2">
    <location>
        <begin position="164"/>
        <end position="324"/>
    </location>
</feature>
<sequence length="349" mass="40652">MANKRVLVVGSAEQSAGGVSSVIKLMKKMPVWKEYDCYWLGTQIQRNYAWKLWYALKAYVIALCIIWRYDIVHFHTVPDKICLIIQMPVFLLALIGRKRIVMHIHMGNQLRNHTRNKIFKWCLRRADLIILLAKKWQALFKDEFADIKTPTTVLYNACEMVPEVPLEEKEKSIVMAAYFNDNKAPDLLLKAWKKLKDHYPDWHVYMLGNGEVERFRKMAEDMGLADSVTFTGYVVGKLRDDYFRKASIYCMCSYEEGFPMVVLEAWAYGICVVTTPVGGLPDVLEDGRNALIFDFGNWETLANRISRLIENRTMRKNMADDARDMVYHHFSNQQINEMTESIYSTVLSR</sequence>
<feature type="transmembrane region" description="Helical" evidence="1">
    <location>
        <begin position="52"/>
        <end position="71"/>
    </location>
</feature>
<feature type="transmembrane region" description="Helical" evidence="1">
    <location>
        <begin position="77"/>
        <end position="96"/>
    </location>
</feature>
<keyword evidence="1" id="KW-0812">Transmembrane</keyword>
<evidence type="ECO:0000259" key="2">
    <source>
        <dbReference type="Pfam" id="PF00534"/>
    </source>
</evidence>
<dbReference type="Pfam" id="PF00534">
    <property type="entry name" value="Glycos_transf_1"/>
    <property type="match status" value="1"/>
</dbReference>
<dbReference type="InterPro" id="IPR001296">
    <property type="entry name" value="Glyco_trans_1"/>
</dbReference>
<evidence type="ECO:0000256" key="1">
    <source>
        <dbReference type="SAM" id="Phobius"/>
    </source>
</evidence>
<proteinExistence type="predicted"/>
<protein>
    <submittedName>
        <fullName evidence="3">Glycosyltransferase family 4 protein</fullName>
    </submittedName>
</protein>
<dbReference type="Gene3D" id="3.40.50.2000">
    <property type="entry name" value="Glycogen Phosphorylase B"/>
    <property type="match status" value="2"/>
</dbReference>
<dbReference type="AlphaFoldDB" id="A0A9D5P2L8"/>
<dbReference type="PANTHER" id="PTHR12526">
    <property type="entry name" value="GLYCOSYLTRANSFERASE"/>
    <property type="match status" value="1"/>
</dbReference>
<evidence type="ECO:0000313" key="3">
    <source>
        <dbReference type="EMBL" id="MBE6271836.1"/>
    </source>
</evidence>
<dbReference type="CDD" id="cd03801">
    <property type="entry name" value="GT4_PimA-like"/>
    <property type="match status" value="1"/>
</dbReference>
<dbReference type="PANTHER" id="PTHR12526:SF630">
    <property type="entry name" value="GLYCOSYLTRANSFERASE"/>
    <property type="match status" value="1"/>
</dbReference>
<dbReference type="Proteomes" id="UP000806522">
    <property type="component" value="Unassembled WGS sequence"/>
</dbReference>
<accession>A0A9D5P2L8</accession>
<dbReference type="GO" id="GO:0016757">
    <property type="term" value="F:glycosyltransferase activity"/>
    <property type="evidence" value="ECO:0007669"/>
    <property type="project" value="InterPro"/>
</dbReference>
<dbReference type="SUPFAM" id="SSF53756">
    <property type="entry name" value="UDP-Glycosyltransferase/glycogen phosphorylase"/>
    <property type="match status" value="1"/>
</dbReference>
<organism evidence="3 4">
    <name type="scientific">Xylanibacter ruminicola</name>
    <name type="common">Prevotella ruminicola</name>
    <dbReference type="NCBI Taxonomy" id="839"/>
    <lineage>
        <taxon>Bacteria</taxon>
        <taxon>Pseudomonadati</taxon>
        <taxon>Bacteroidota</taxon>
        <taxon>Bacteroidia</taxon>
        <taxon>Bacteroidales</taxon>
        <taxon>Prevotellaceae</taxon>
        <taxon>Xylanibacter</taxon>
    </lineage>
</organism>
<reference evidence="3" key="1">
    <citation type="submission" date="2019-04" db="EMBL/GenBank/DDBJ databases">
        <title>Evolution of Biomass-Degrading Anaerobic Consortia Revealed by Metagenomics.</title>
        <authorList>
            <person name="Peng X."/>
        </authorList>
    </citation>
    <scope>NUCLEOTIDE SEQUENCE</scope>
    <source>
        <strain evidence="3">SIG140</strain>
    </source>
</reference>
<name>A0A9D5P2L8_XYLRU</name>
<keyword evidence="1" id="KW-0472">Membrane</keyword>
<comment type="caution">
    <text evidence="3">The sequence shown here is derived from an EMBL/GenBank/DDBJ whole genome shotgun (WGS) entry which is preliminary data.</text>
</comment>
<dbReference type="EMBL" id="SUYC01000018">
    <property type="protein sequence ID" value="MBE6271836.1"/>
    <property type="molecule type" value="Genomic_DNA"/>
</dbReference>
<gene>
    <name evidence="3" type="ORF">E7101_12970</name>
</gene>